<feature type="region of interest" description="Disordered" evidence="1">
    <location>
        <begin position="25"/>
        <end position="57"/>
    </location>
</feature>
<dbReference type="EMBL" id="BSRZ01000002">
    <property type="protein sequence ID" value="GLW63243.1"/>
    <property type="molecule type" value="Genomic_DNA"/>
</dbReference>
<evidence type="ECO:0000256" key="1">
    <source>
        <dbReference type="SAM" id="MobiDB-lite"/>
    </source>
</evidence>
<dbReference type="PROSITE" id="PS51257">
    <property type="entry name" value="PROKAR_LIPOPROTEIN"/>
    <property type="match status" value="1"/>
</dbReference>
<evidence type="ECO:0008006" key="5">
    <source>
        <dbReference type="Google" id="ProtNLM"/>
    </source>
</evidence>
<keyword evidence="2" id="KW-0732">Signal</keyword>
<name>A0A9W6UUV1_9ACTN</name>
<gene>
    <name evidence="3" type="ORF">Arub01_14870</name>
</gene>
<proteinExistence type="predicted"/>
<protein>
    <recommendedName>
        <fullName evidence="5">DUF4352 domain-containing protein</fullName>
    </recommendedName>
</protein>
<feature type="signal peptide" evidence="2">
    <location>
        <begin position="1"/>
        <end position="20"/>
    </location>
</feature>
<evidence type="ECO:0000313" key="3">
    <source>
        <dbReference type="EMBL" id="GLW63243.1"/>
    </source>
</evidence>
<comment type="caution">
    <text evidence="3">The sequence shown here is derived from an EMBL/GenBank/DDBJ whole genome shotgun (WGS) entry which is preliminary data.</text>
</comment>
<accession>A0A9W6UUV1</accession>
<dbReference type="RefSeq" id="WP_067910804.1">
    <property type="nucleotide sequence ID" value="NZ_BSRZ01000002.1"/>
</dbReference>
<feature type="chain" id="PRO_5040857029" description="DUF4352 domain-containing protein" evidence="2">
    <location>
        <begin position="21"/>
        <end position="185"/>
    </location>
</feature>
<organism evidence="3 4">
    <name type="scientific">Actinomadura rubrobrunea</name>
    <dbReference type="NCBI Taxonomy" id="115335"/>
    <lineage>
        <taxon>Bacteria</taxon>
        <taxon>Bacillati</taxon>
        <taxon>Actinomycetota</taxon>
        <taxon>Actinomycetes</taxon>
        <taxon>Streptosporangiales</taxon>
        <taxon>Thermomonosporaceae</taxon>
        <taxon>Actinomadura</taxon>
    </lineage>
</organism>
<dbReference type="AlphaFoldDB" id="A0A9W6UUV1"/>
<evidence type="ECO:0000313" key="4">
    <source>
        <dbReference type="Proteomes" id="UP001165124"/>
    </source>
</evidence>
<dbReference type="Proteomes" id="UP001165124">
    <property type="component" value="Unassembled WGS sequence"/>
</dbReference>
<keyword evidence="4" id="KW-1185">Reference proteome</keyword>
<evidence type="ECO:0000256" key="2">
    <source>
        <dbReference type="SAM" id="SignalP"/>
    </source>
</evidence>
<sequence>MRPHAAAQVAAALCAALALGGATGCSDGPRPDRAAATTYDLPPRPVREGESPLHGRRARSADLEVTALGFRDGIREILGTHASMTPKGRYVRVRILAENRGRDIQIFDTWRQLLVTADGRAHSPDVNAIMVKRQPERLPIGAGVRVELDLWYDVPGQARVTGLRIVGSPPVGAVSDPPPADIPLP</sequence>
<reference evidence="3" key="1">
    <citation type="submission" date="2023-02" db="EMBL/GenBank/DDBJ databases">
        <title>Actinomadura rubrobrunea NBRC 14622.</title>
        <authorList>
            <person name="Ichikawa N."/>
            <person name="Sato H."/>
            <person name="Tonouchi N."/>
        </authorList>
    </citation>
    <scope>NUCLEOTIDE SEQUENCE</scope>
    <source>
        <strain evidence="3">NBRC 14622</strain>
    </source>
</reference>